<dbReference type="PROSITE" id="PS51459">
    <property type="entry name" value="FIDO"/>
    <property type="match status" value="1"/>
</dbReference>
<dbReference type="InterPro" id="IPR053737">
    <property type="entry name" value="Type_II_TA_Toxin"/>
</dbReference>
<dbReference type="InterPro" id="IPR003812">
    <property type="entry name" value="Fido"/>
</dbReference>
<dbReference type="Pfam" id="PF02661">
    <property type="entry name" value="Fic"/>
    <property type="match status" value="1"/>
</dbReference>
<accession>A0AA94M0K9</accession>
<name>A0AA94M0K9_9STRE</name>
<dbReference type="AlphaFoldDB" id="A0AA94M0K9"/>
<dbReference type="Proteomes" id="UP000249013">
    <property type="component" value="Chromosome 1"/>
</dbReference>
<dbReference type="InterPro" id="IPR006440">
    <property type="entry name" value="Doc"/>
</dbReference>
<evidence type="ECO:0000313" key="3">
    <source>
        <dbReference type="Proteomes" id="UP000249013"/>
    </source>
</evidence>
<reference evidence="2 3" key="1">
    <citation type="submission" date="2018-06" db="EMBL/GenBank/DDBJ databases">
        <authorList>
            <consortium name="Pathogen Informatics"/>
            <person name="Doyle S."/>
        </authorList>
    </citation>
    <scope>NUCLEOTIDE SEQUENCE [LARGE SCALE GENOMIC DNA]</scope>
    <source>
        <strain evidence="2 3">NCTC13773</strain>
    </source>
</reference>
<sequence length="86" mass="9583">MKRLTVEQFVALHSQLITASGGMDDVRDKGLVESSLSNIFDTYFGVDQYPTIEEKASRFCCSLIENHAFLDGNNALVFCNAFATRN</sequence>
<dbReference type="EMBL" id="LS483409">
    <property type="protein sequence ID" value="SQG78612.1"/>
    <property type="molecule type" value="Genomic_DNA"/>
</dbReference>
<protein>
    <submittedName>
        <fullName evidence="2">Death on curing protein</fullName>
    </submittedName>
</protein>
<proteinExistence type="predicted"/>
<dbReference type="PANTHER" id="PTHR39426">
    <property type="entry name" value="HOMOLOGY TO DEATH-ON-CURING PROTEIN OF PHAGE P1"/>
    <property type="match status" value="1"/>
</dbReference>
<evidence type="ECO:0000259" key="1">
    <source>
        <dbReference type="PROSITE" id="PS51459"/>
    </source>
</evidence>
<evidence type="ECO:0000313" key="2">
    <source>
        <dbReference type="EMBL" id="SQG78612.1"/>
    </source>
</evidence>
<gene>
    <name evidence="2" type="primary">doc_1</name>
    <name evidence="2" type="ORF">NCTC13773_00378</name>
</gene>
<organism evidence="2 3">
    <name type="scientific">Streptococcus gallolyticus</name>
    <dbReference type="NCBI Taxonomy" id="315405"/>
    <lineage>
        <taxon>Bacteria</taxon>
        <taxon>Bacillati</taxon>
        <taxon>Bacillota</taxon>
        <taxon>Bacilli</taxon>
        <taxon>Lactobacillales</taxon>
        <taxon>Streptococcaceae</taxon>
        <taxon>Streptococcus</taxon>
    </lineage>
</organism>
<dbReference type="Gene3D" id="1.20.120.1870">
    <property type="entry name" value="Fic/DOC protein, Fido domain"/>
    <property type="match status" value="1"/>
</dbReference>
<feature type="domain" description="Fido" evidence="1">
    <location>
        <begin position="4"/>
        <end position="86"/>
    </location>
</feature>
<dbReference type="PANTHER" id="PTHR39426:SF1">
    <property type="entry name" value="HOMOLOGY TO DEATH-ON-CURING PROTEIN OF PHAGE P1"/>
    <property type="match status" value="1"/>
</dbReference>
<dbReference type="GO" id="GO:0016301">
    <property type="term" value="F:kinase activity"/>
    <property type="evidence" value="ECO:0007669"/>
    <property type="project" value="InterPro"/>
</dbReference>